<reference evidence="4 5" key="1">
    <citation type="submission" date="2020-08" db="EMBL/GenBank/DDBJ databases">
        <title>A novel species.</title>
        <authorList>
            <person name="Gao J."/>
        </authorList>
    </citation>
    <scope>NUCLEOTIDE SEQUENCE [LARGE SCALE GENOMIC DNA]</scope>
    <source>
        <strain evidence="4 5">CRXT-G-22</strain>
    </source>
</reference>
<proteinExistence type="predicted"/>
<name>A0A7H0IN02_9ACTN</name>
<accession>A0A7H0IN02</accession>
<evidence type="ECO:0000313" key="4">
    <source>
        <dbReference type="EMBL" id="QNP74168.1"/>
    </source>
</evidence>
<dbReference type="Gene3D" id="2.60.40.2020">
    <property type="match status" value="1"/>
</dbReference>
<evidence type="ECO:0000256" key="1">
    <source>
        <dbReference type="ARBA" id="ARBA00022690"/>
    </source>
</evidence>
<dbReference type="InterPro" id="IPR052781">
    <property type="entry name" value="Cys_protease_inhibitor_I42"/>
</dbReference>
<dbReference type="EMBL" id="CP060828">
    <property type="protein sequence ID" value="QNP74168.1"/>
    <property type="molecule type" value="Genomic_DNA"/>
</dbReference>
<sequence>MGEVRVSSQESRVSVRAGDDVVVELPENATTGFRWEVTGLDGLELTGDDYTPDPAPPMMVGTGGTRLLRLRAEKAGEGRLELVYRQPWGAENETAGEYALRVTVV</sequence>
<dbReference type="GO" id="GO:0004869">
    <property type="term" value="F:cysteine-type endopeptidase inhibitor activity"/>
    <property type="evidence" value="ECO:0007669"/>
    <property type="project" value="UniProtKB-KW"/>
</dbReference>
<evidence type="ECO:0000259" key="3">
    <source>
        <dbReference type="Pfam" id="PF09394"/>
    </source>
</evidence>
<dbReference type="InterPro" id="IPR018990">
    <property type="entry name" value="Prot_inh_I42_chagasin"/>
</dbReference>
<gene>
    <name evidence="4" type="ORF">IAG44_35100</name>
</gene>
<dbReference type="SUPFAM" id="SSF141066">
    <property type="entry name" value="ICP-like"/>
    <property type="match status" value="1"/>
</dbReference>
<dbReference type="PANTHER" id="PTHR36530:SF1">
    <property type="entry name" value="AMOEBIASIN-1"/>
    <property type="match status" value="1"/>
</dbReference>
<dbReference type="KEGG" id="sroi:IAG44_35100"/>
<evidence type="ECO:0000256" key="2">
    <source>
        <dbReference type="ARBA" id="ARBA00022704"/>
    </source>
</evidence>
<dbReference type="Proteomes" id="UP000516052">
    <property type="component" value="Chromosome"/>
</dbReference>
<organism evidence="4 5">
    <name type="scientific">Streptomyces roseirectus</name>
    <dbReference type="NCBI Taxonomy" id="2768066"/>
    <lineage>
        <taxon>Bacteria</taxon>
        <taxon>Bacillati</taxon>
        <taxon>Actinomycetota</taxon>
        <taxon>Actinomycetes</taxon>
        <taxon>Kitasatosporales</taxon>
        <taxon>Streptomycetaceae</taxon>
        <taxon>Streptomyces</taxon>
    </lineage>
</organism>
<evidence type="ECO:0000313" key="5">
    <source>
        <dbReference type="Proteomes" id="UP000516052"/>
    </source>
</evidence>
<feature type="domain" description="Proteinase inhibitor I42 chagasin" evidence="3">
    <location>
        <begin position="15"/>
        <end position="102"/>
    </location>
</feature>
<dbReference type="InterPro" id="IPR036331">
    <property type="entry name" value="Chagasin-like_sf"/>
</dbReference>
<keyword evidence="5" id="KW-1185">Reference proteome</keyword>
<dbReference type="RefSeq" id="WP_187751094.1">
    <property type="nucleotide sequence ID" value="NZ_CP060828.1"/>
</dbReference>
<keyword evidence="2" id="KW-0789">Thiol protease inhibitor</keyword>
<dbReference type="AlphaFoldDB" id="A0A7H0IN02"/>
<dbReference type="Pfam" id="PF09394">
    <property type="entry name" value="Inhibitor_I42"/>
    <property type="match status" value="1"/>
</dbReference>
<protein>
    <submittedName>
        <fullName evidence="4">Protease inhibitor I42 family protein</fullName>
    </submittedName>
</protein>
<dbReference type="PANTHER" id="PTHR36530">
    <property type="entry name" value="INHIBITOR OF CYSTEINE PEPTIDASE"/>
    <property type="match status" value="1"/>
</dbReference>
<keyword evidence="1" id="KW-0646">Protease inhibitor</keyword>